<dbReference type="AlphaFoldDB" id="A1ZSE4"/>
<dbReference type="SUPFAM" id="SSF55811">
    <property type="entry name" value="Nudix"/>
    <property type="match status" value="1"/>
</dbReference>
<reference evidence="4 5" key="1">
    <citation type="submission" date="2007-01" db="EMBL/GenBank/DDBJ databases">
        <authorList>
            <person name="Haygood M."/>
            <person name="Podell S."/>
            <person name="Anderson C."/>
            <person name="Hopkinson B."/>
            <person name="Roe K."/>
            <person name="Barbeau K."/>
            <person name="Gaasterland T."/>
            <person name="Ferriera S."/>
            <person name="Johnson J."/>
            <person name="Kravitz S."/>
            <person name="Beeson K."/>
            <person name="Sutton G."/>
            <person name="Rogers Y.-H."/>
            <person name="Friedman R."/>
            <person name="Frazier M."/>
            <person name="Venter J.C."/>
        </authorList>
    </citation>
    <scope>NUCLEOTIDE SEQUENCE [LARGE SCALE GENOMIC DNA]</scope>
    <source>
        <strain evidence="4 5">ATCC 23134</strain>
    </source>
</reference>
<dbReference type="PROSITE" id="PS51462">
    <property type="entry name" value="NUDIX"/>
    <property type="match status" value="1"/>
</dbReference>
<dbReference type="InterPro" id="IPR000086">
    <property type="entry name" value="NUDIX_hydrolase_dom"/>
</dbReference>
<comment type="cofactor">
    <cofactor evidence="1">
        <name>Mg(2+)</name>
        <dbReference type="ChEBI" id="CHEBI:18420"/>
    </cofactor>
</comment>
<dbReference type="eggNOG" id="COG1051">
    <property type="taxonomic scope" value="Bacteria"/>
</dbReference>
<name>A1ZSE4_MICM2</name>
<dbReference type="OrthoDB" id="9810648at2"/>
<dbReference type="PANTHER" id="PTHR43046">
    <property type="entry name" value="GDP-MANNOSE MANNOSYL HYDROLASE"/>
    <property type="match status" value="1"/>
</dbReference>
<protein>
    <submittedName>
        <fullName evidence="4">Nudix hydrolase</fullName>
    </submittedName>
</protein>
<dbReference type="Gene3D" id="3.90.79.10">
    <property type="entry name" value="Nucleoside Triphosphate Pyrophosphohydrolase"/>
    <property type="match status" value="1"/>
</dbReference>
<evidence type="ECO:0000256" key="1">
    <source>
        <dbReference type="ARBA" id="ARBA00001946"/>
    </source>
</evidence>
<evidence type="ECO:0000259" key="3">
    <source>
        <dbReference type="PROSITE" id="PS51462"/>
    </source>
</evidence>
<organism evidence="4 5">
    <name type="scientific">Microscilla marina ATCC 23134</name>
    <dbReference type="NCBI Taxonomy" id="313606"/>
    <lineage>
        <taxon>Bacteria</taxon>
        <taxon>Pseudomonadati</taxon>
        <taxon>Bacteroidota</taxon>
        <taxon>Cytophagia</taxon>
        <taxon>Cytophagales</taxon>
        <taxon>Microscillaceae</taxon>
        <taxon>Microscilla</taxon>
    </lineage>
</organism>
<evidence type="ECO:0000313" key="5">
    <source>
        <dbReference type="Proteomes" id="UP000004095"/>
    </source>
</evidence>
<keyword evidence="5" id="KW-1185">Reference proteome</keyword>
<dbReference type="Pfam" id="PF00293">
    <property type="entry name" value="NUDIX"/>
    <property type="match status" value="1"/>
</dbReference>
<dbReference type="RefSeq" id="WP_002700438.1">
    <property type="nucleotide sequence ID" value="NZ_AAWS01000031.1"/>
</dbReference>
<gene>
    <name evidence="4" type="ORF">M23134_02943</name>
</gene>
<accession>A1ZSE4</accession>
<sequence>MTPKIRVKAFGIFKHKAQFLFSKHYDTTQQGYFVRPLGGSVEFQEHSQDALVREIQEEIDATITQPELLQVVEDFFEHRGRAYHDIVFLYQAHFVDEILYQQPRINCQELDGTVFQAYWLSLDKIKEKQYRIVPKGLEDILTKLTAG</sequence>
<dbReference type="Proteomes" id="UP000004095">
    <property type="component" value="Unassembled WGS sequence"/>
</dbReference>
<dbReference type="PANTHER" id="PTHR43046:SF14">
    <property type="entry name" value="MUTT_NUDIX FAMILY PROTEIN"/>
    <property type="match status" value="1"/>
</dbReference>
<evidence type="ECO:0000313" key="4">
    <source>
        <dbReference type="EMBL" id="EAY26692.1"/>
    </source>
</evidence>
<keyword evidence="2 4" id="KW-0378">Hydrolase</keyword>
<dbReference type="InterPro" id="IPR015797">
    <property type="entry name" value="NUDIX_hydrolase-like_dom_sf"/>
</dbReference>
<evidence type="ECO:0000256" key="2">
    <source>
        <dbReference type="ARBA" id="ARBA00022801"/>
    </source>
</evidence>
<comment type="caution">
    <text evidence="4">The sequence shown here is derived from an EMBL/GenBank/DDBJ whole genome shotgun (WGS) entry which is preliminary data.</text>
</comment>
<dbReference type="CDD" id="cd04688">
    <property type="entry name" value="NUDIX_Hydrolase"/>
    <property type="match status" value="1"/>
</dbReference>
<proteinExistence type="predicted"/>
<dbReference type="GO" id="GO:0016787">
    <property type="term" value="F:hydrolase activity"/>
    <property type="evidence" value="ECO:0007669"/>
    <property type="project" value="UniProtKB-KW"/>
</dbReference>
<feature type="domain" description="Nudix hydrolase" evidence="3">
    <location>
        <begin position="3"/>
        <end position="145"/>
    </location>
</feature>
<dbReference type="EMBL" id="AAWS01000031">
    <property type="protein sequence ID" value="EAY26692.1"/>
    <property type="molecule type" value="Genomic_DNA"/>
</dbReference>